<dbReference type="AlphaFoldDB" id="A0AAP6JEN2"/>
<reference evidence="3 4" key="1">
    <citation type="submission" date="2023-12" db="EMBL/GenBank/DDBJ databases">
        <title>Whole-genome sequencing of halo(alkali)philic microorganisms from hypersaline lakes.</title>
        <authorList>
            <person name="Sorokin D.Y."/>
            <person name="Merkel A.Y."/>
            <person name="Messina E."/>
            <person name="Yakimov M."/>
        </authorList>
    </citation>
    <scope>NUCLEOTIDE SEQUENCE [LARGE SCALE GENOMIC DNA]</scope>
    <source>
        <strain evidence="3 4">AB-CW1</strain>
    </source>
</reference>
<dbReference type="Pfam" id="PF11845">
    <property type="entry name" value="Tll0287-like"/>
    <property type="match status" value="1"/>
</dbReference>
<protein>
    <submittedName>
        <fullName evidence="3">DUF3365 domain-containing protein</fullName>
    </submittedName>
</protein>
<comment type="caution">
    <text evidence="3">The sequence shown here is derived from an EMBL/GenBank/DDBJ whole genome shotgun (WGS) entry which is preliminary data.</text>
</comment>
<accession>A0AAP6JEN2</accession>
<keyword evidence="1" id="KW-0732">Signal</keyword>
<dbReference type="Proteomes" id="UP001302316">
    <property type="component" value="Unassembled WGS sequence"/>
</dbReference>
<feature type="chain" id="PRO_5042977157" evidence="1">
    <location>
        <begin position="23"/>
        <end position="201"/>
    </location>
</feature>
<evidence type="ECO:0000256" key="1">
    <source>
        <dbReference type="SAM" id="SignalP"/>
    </source>
</evidence>
<gene>
    <name evidence="3" type="ORF">VCB98_07230</name>
</gene>
<feature type="domain" description="Tll0287-like" evidence="2">
    <location>
        <begin position="66"/>
        <end position="195"/>
    </location>
</feature>
<dbReference type="EMBL" id="JAYGII010000012">
    <property type="protein sequence ID" value="MEA5445606.1"/>
    <property type="molecule type" value="Genomic_DNA"/>
</dbReference>
<name>A0AAP6JEN2_9GAMM</name>
<evidence type="ECO:0000313" key="3">
    <source>
        <dbReference type="EMBL" id="MEA5445606.1"/>
    </source>
</evidence>
<sequence>MRWISLVVSGVSLLAVTQLAQAGLEDEDRVRLEADAHAVTVELFETLAGRLQEAMQEDGPVAAISVCRDDAPAIKTRLSLEKGWQVSRVGTRVRNPLLGTPDAWEREVLDEFERQRADGKAVPELNHSEVVSEGDQRYFRYMRGIGVQGNCLLCHGTDEQIPEPVRDVLDDRYPHDAAWGYEVGDLRGAFTVKIPLKDSKQ</sequence>
<organism evidence="3 4">
    <name type="scientific">Natronospira elongata</name>
    <dbReference type="NCBI Taxonomy" id="3110268"/>
    <lineage>
        <taxon>Bacteria</taxon>
        <taxon>Pseudomonadati</taxon>
        <taxon>Pseudomonadota</taxon>
        <taxon>Gammaproteobacteria</taxon>
        <taxon>Natronospirales</taxon>
        <taxon>Natronospiraceae</taxon>
        <taxon>Natronospira</taxon>
    </lineage>
</organism>
<dbReference type="InterPro" id="IPR021796">
    <property type="entry name" value="Tll0287-like_dom"/>
</dbReference>
<dbReference type="RefSeq" id="WP_346051235.1">
    <property type="nucleotide sequence ID" value="NZ_JAYGII010000012.1"/>
</dbReference>
<evidence type="ECO:0000259" key="2">
    <source>
        <dbReference type="Pfam" id="PF11845"/>
    </source>
</evidence>
<evidence type="ECO:0000313" key="4">
    <source>
        <dbReference type="Proteomes" id="UP001302316"/>
    </source>
</evidence>
<proteinExistence type="predicted"/>
<keyword evidence="4" id="KW-1185">Reference proteome</keyword>
<feature type="signal peptide" evidence="1">
    <location>
        <begin position="1"/>
        <end position="22"/>
    </location>
</feature>